<evidence type="ECO:0000256" key="2">
    <source>
        <dbReference type="SAM" id="Phobius"/>
    </source>
</evidence>
<proteinExistence type="predicted"/>
<evidence type="ECO:0000256" key="1">
    <source>
        <dbReference type="SAM" id="MobiDB-lite"/>
    </source>
</evidence>
<keyword evidence="4" id="KW-1185">Reference proteome</keyword>
<dbReference type="AlphaFoldDB" id="A0A8U0ABN9"/>
<dbReference type="RefSeq" id="WP_247995831.1">
    <property type="nucleotide sequence ID" value="NZ_CP096022.1"/>
</dbReference>
<feature type="transmembrane region" description="Helical" evidence="2">
    <location>
        <begin position="12"/>
        <end position="30"/>
    </location>
</feature>
<keyword evidence="2" id="KW-0812">Transmembrane</keyword>
<feature type="region of interest" description="Disordered" evidence="1">
    <location>
        <begin position="34"/>
        <end position="58"/>
    </location>
</feature>
<keyword evidence="3" id="KW-0614">Plasmid</keyword>
<geneLocation type="plasmid" evidence="3 4">
    <name>unnamed3</name>
</geneLocation>
<dbReference type="EMBL" id="CP096022">
    <property type="protein sequence ID" value="UPM45177.1"/>
    <property type="molecule type" value="Genomic_DNA"/>
</dbReference>
<organism evidence="3 4">
    <name type="scientific">Halocatena salina</name>
    <dbReference type="NCBI Taxonomy" id="2934340"/>
    <lineage>
        <taxon>Archaea</taxon>
        <taxon>Methanobacteriati</taxon>
        <taxon>Methanobacteriota</taxon>
        <taxon>Stenosarchaea group</taxon>
        <taxon>Halobacteria</taxon>
        <taxon>Halobacteriales</taxon>
        <taxon>Natronomonadaceae</taxon>
        <taxon>Halocatena</taxon>
    </lineage>
</organism>
<dbReference type="KEGG" id="haad:MW046_17620"/>
<keyword evidence="2" id="KW-0472">Membrane</keyword>
<gene>
    <name evidence="3" type="ORF">MW046_17620</name>
</gene>
<evidence type="ECO:0000313" key="3">
    <source>
        <dbReference type="EMBL" id="UPM45177.1"/>
    </source>
</evidence>
<accession>A0A8U0ABN9</accession>
<protein>
    <submittedName>
        <fullName evidence="3">Uncharacterized protein</fullName>
    </submittedName>
</protein>
<dbReference type="GeneID" id="71929905"/>
<evidence type="ECO:0000313" key="4">
    <source>
        <dbReference type="Proteomes" id="UP000831768"/>
    </source>
</evidence>
<sequence>MAIDKPTIQTVNGIIAVYGLTVIAAVARVLRDEHTRPSPTPGEEYVPANPREKDIELS</sequence>
<dbReference type="Proteomes" id="UP000831768">
    <property type="component" value="Plasmid unnamed3"/>
</dbReference>
<keyword evidence="2" id="KW-1133">Transmembrane helix</keyword>
<reference evidence="3" key="1">
    <citation type="submission" date="2022-04" db="EMBL/GenBank/DDBJ databases">
        <title>Halocatena sp. nov., isolated from a salt lake.</title>
        <authorList>
            <person name="Cui H.-L."/>
        </authorList>
    </citation>
    <scope>NUCLEOTIDE SEQUENCE</scope>
    <source>
        <strain evidence="3">AD-1</strain>
        <plasmid evidence="3">unnamed3</plasmid>
    </source>
</reference>
<name>A0A8U0ABN9_9EURY</name>